<dbReference type="AlphaFoldDB" id="A0A6P3IBJ1"/>
<dbReference type="CTD" id="3904"/>
<dbReference type="Gene3D" id="2.60.40.10">
    <property type="entry name" value="Immunoglobulins"/>
    <property type="match status" value="1"/>
</dbReference>
<organism evidence="4 5">
    <name type="scientific">Bison bison bison</name>
    <name type="common">North American plains bison</name>
    <dbReference type="NCBI Taxonomy" id="43346"/>
    <lineage>
        <taxon>Eukaryota</taxon>
        <taxon>Metazoa</taxon>
        <taxon>Chordata</taxon>
        <taxon>Craniata</taxon>
        <taxon>Vertebrata</taxon>
        <taxon>Euteleostomi</taxon>
        <taxon>Mammalia</taxon>
        <taxon>Eutheria</taxon>
        <taxon>Laurasiatheria</taxon>
        <taxon>Artiodactyla</taxon>
        <taxon>Ruminantia</taxon>
        <taxon>Pecora</taxon>
        <taxon>Bovidae</taxon>
        <taxon>Bovinae</taxon>
        <taxon>Bison</taxon>
    </lineage>
</organism>
<dbReference type="GO" id="GO:0005886">
    <property type="term" value="C:plasma membrane"/>
    <property type="evidence" value="ECO:0007669"/>
    <property type="project" value="TreeGrafter"/>
</dbReference>
<dbReference type="KEGG" id="bbis:104998423"/>
<name>A0A6P3IBJ1_BISBB</name>
<dbReference type="InterPro" id="IPR050412">
    <property type="entry name" value="Ig-like_Receptors_ImmuneReg"/>
</dbReference>
<evidence type="ECO:0000256" key="1">
    <source>
        <dbReference type="ARBA" id="ARBA00022729"/>
    </source>
</evidence>
<evidence type="ECO:0000256" key="3">
    <source>
        <dbReference type="ARBA" id="ARBA00023319"/>
    </source>
</evidence>
<keyword evidence="1" id="KW-0732">Signal</keyword>
<dbReference type="RefSeq" id="XP_010851876.1">
    <property type="nucleotide sequence ID" value="XM_010853574.1"/>
</dbReference>
<dbReference type="InterPro" id="IPR036179">
    <property type="entry name" value="Ig-like_dom_sf"/>
</dbReference>
<accession>A0A6P3IBJ1</accession>
<evidence type="ECO:0000313" key="4">
    <source>
        <dbReference type="Proteomes" id="UP000515208"/>
    </source>
</evidence>
<gene>
    <name evidence="5" type="primary">LAIR2</name>
</gene>
<dbReference type="GeneID" id="104998423"/>
<evidence type="ECO:0000313" key="5">
    <source>
        <dbReference type="RefSeq" id="XP_010851876.1"/>
    </source>
</evidence>
<dbReference type="FunFam" id="2.60.40.10:FF:000049">
    <property type="entry name" value="Leukocyte immunoglobulin-like receptor subfamily B member 1"/>
    <property type="match status" value="1"/>
</dbReference>
<protein>
    <submittedName>
        <fullName evidence="5">Leukocyte-associated immunoglobulin-like receptor 2</fullName>
    </submittedName>
</protein>
<reference evidence="5" key="1">
    <citation type="submission" date="2025-08" db="UniProtKB">
        <authorList>
            <consortium name="RefSeq"/>
        </authorList>
    </citation>
    <scope>IDENTIFICATION</scope>
    <source>
        <tissue evidence="5">Blood</tissue>
    </source>
</reference>
<sequence length="232" mass="24487">MSGEGALPLCVRLLVGNRPIKARGTSPSVQTAGSILQHRIQGASGQGWAMAPGPSTLLGLALCLAQTARTQQGTLPRPSISAEPGSVVPWGRPVSIVCRGPAGVMSFRLEKGNRKDYKDVRVTSRGEQETEARFHITALREDAVGRYHCLYQKESTWSALSEALSLEGTEEAVSALPAGVPGTRCALCPLARTPAPRALCFCPLCPRLPCLHAWLSSLSLVSPGKSQGPGDP</sequence>
<evidence type="ECO:0000256" key="2">
    <source>
        <dbReference type="ARBA" id="ARBA00023157"/>
    </source>
</evidence>
<dbReference type="SUPFAM" id="SSF48726">
    <property type="entry name" value="Immunoglobulin"/>
    <property type="match status" value="1"/>
</dbReference>
<dbReference type="PANTHER" id="PTHR11738">
    <property type="entry name" value="MHC CLASS I NK CELL RECEPTOR"/>
    <property type="match status" value="1"/>
</dbReference>
<dbReference type="PANTHER" id="PTHR11738:SF129">
    <property type="entry name" value="LEUKOCYTE-ASSOCIATED IMMUNOGLOBULIN-LIKE RECEPTOR 1"/>
    <property type="match status" value="1"/>
</dbReference>
<keyword evidence="4" id="KW-1185">Reference proteome</keyword>
<dbReference type="OrthoDB" id="9838250at2759"/>
<proteinExistence type="predicted"/>
<dbReference type="Proteomes" id="UP000515208">
    <property type="component" value="Unplaced"/>
</dbReference>
<dbReference type="InterPro" id="IPR013783">
    <property type="entry name" value="Ig-like_fold"/>
</dbReference>
<keyword evidence="3" id="KW-0393">Immunoglobulin domain</keyword>
<dbReference type="GO" id="GO:0002764">
    <property type="term" value="P:immune response-regulating signaling pathway"/>
    <property type="evidence" value="ECO:0007669"/>
    <property type="project" value="TreeGrafter"/>
</dbReference>
<keyword evidence="2" id="KW-1015">Disulfide bond</keyword>